<gene>
    <name evidence="1" type="ORF">RPERSI_LOCUS31906</name>
</gene>
<proteinExistence type="predicted"/>
<dbReference type="EMBL" id="CAJVQC010130590">
    <property type="protein sequence ID" value="CAG8841502.1"/>
    <property type="molecule type" value="Genomic_DNA"/>
</dbReference>
<accession>A0ACA9SKR0</accession>
<evidence type="ECO:0000313" key="1">
    <source>
        <dbReference type="EMBL" id="CAG8841502.1"/>
    </source>
</evidence>
<feature type="non-terminal residue" evidence="1">
    <location>
        <position position="60"/>
    </location>
</feature>
<feature type="non-terminal residue" evidence="1">
    <location>
        <position position="1"/>
    </location>
</feature>
<dbReference type="Proteomes" id="UP000789920">
    <property type="component" value="Unassembled WGS sequence"/>
</dbReference>
<reference evidence="1" key="1">
    <citation type="submission" date="2021-06" db="EMBL/GenBank/DDBJ databases">
        <authorList>
            <person name="Kallberg Y."/>
            <person name="Tangrot J."/>
            <person name="Rosling A."/>
        </authorList>
    </citation>
    <scope>NUCLEOTIDE SEQUENCE</scope>
    <source>
        <strain evidence="1">MA461A</strain>
    </source>
</reference>
<organism evidence="1 2">
    <name type="scientific">Racocetra persica</name>
    <dbReference type="NCBI Taxonomy" id="160502"/>
    <lineage>
        <taxon>Eukaryota</taxon>
        <taxon>Fungi</taxon>
        <taxon>Fungi incertae sedis</taxon>
        <taxon>Mucoromycota</taxon>
        <taxon>Glomeromycotina</taxon>
        <taxon>Glomeromycetes</taxon>
        <taxon>Diversisporales</taxon>
        <taxon>Gigasporaceae</taxon>
        <taxon>Racocetra</taxon>
    </lineage>
</organism>
<sequence>NIDTDNVGHQISAQPGQRSSSNQALSHDDSDRSHNNYSEKEMPDESDDDGYNGCGGYNDM</sequence>
<evidence type="ECO:0000313" key="2">
    <source>
        <dbReference type="Proteomes" id="UP000789920"/>
    </source>
</evidence>
<comment type="caution">
    <text evidence="1">The sequence shown here is derived from an EMBL/GenBank/DDBJ whole genome shotgun (WGS) entry which is preliminary data.</text>
</comment>
<keyword evidence="2" id="KW-1185">Reference proteome</keyword>
<name>A0ACA9SKR0_9GLOM</name>
<protein>
    <submittedName>
        <fullName evidence="1">31550_t:CDS:1</fullName>
    </submittedName>
</protein>